<dbReference type="Pfam" id="PF00056">
    <property type="entry name" value="Ldh_1_N"/>
    <property type="match status" value="1"/>
</dbReference>
<dbReference type="UniPathway" id="UPA00554">
    <property type="reaction ID" value="UER00611"/>
</dbReference>
<evidence type="ECO:0000259" key="5">
    <source>
        <dbReference type="Pfam" id="PF00056"/>
    </source>
</evidence>
<name>A0A7R9JR05_TIMGE</name>
<feature type="domain" description="Lactate/malate dehydrogenase C-terminal" evidence="6">
    <location>
        <begin position="270"/>
        <end position="320"/>
    </location>
</feature>
<keyword evidence="4" id="KW-0560">Oxidoreductase</keyword>
<dbReference type="PROSITE" id="PS00064">
    <property type="entry name" value="L_LDH"/>
    <property type="match status" value="1"/>
</dbReference>
<dbReference type="InterPro" id="IPR036291">
    <property type="entry name" value="NAD(P)-bd_dom_sf"/>
</dbReference>
<dbReference type="GO" id="GO:0006089">
    <property type="term" value="P:lactate metabolic process"/>
    <property type="evidence" value="ECO:0007669"/>
    <property type="project" value="TreeGrafter"/>
</dbReference>
<dbReference type="PANTHER" id="PTHR43128">
    <property type="entry name" value="L-2-HYDROXYCARBOXYLATE DEHYDROGENASE (NAD(P)(+))"/>
    <property type="match status" value="1"/>
</dbReference>
<evidence type="ECO:0000256" key="4">
    <source>
        <dbReference type="ARBA" id="ARBA00023002"/>
    </source>
</evidence>
<dbReference type="EMBL" id="OE839273">
    <property type="protein sequence ID" value="CAD7586488.1"/>
    <property type="molecule type" value="Genomic_DNA"/>
</dbReference>
<dbReference type="Pfam" id="PF02866">
    <property type="entry name" value="Ldh_1_C"/>
    <property type="match status" value="1"/>
</dbReference>
<dbReference type="SUPFAM" id="SSF51735">
    <property type="entry name" value="NAD(P)-binding Rossmann-fold domains"/>
    <property type="match status" value="1"/>
</dbReference>
<evidence type="ECO:0000256" key="1">
    <source>
        <dbReference type="ARBA" id="ARBA00004843"/>
    </source>
</evidence>
<comment type="similarity">
    <text evidence="2">Belongs to the LDH/MDH superfamily. LDH family.</text>
</comment>
<protein>
    <recommendedName>
        <fullName evidence="3">L-lactate dehydrogenase</fullName>
        <ecNumber evidence="3">1.1.1.27</ecNumber>
    </recommendedName>
</protein>
<dbReference type="GO" id="GO:0004459">
    <property type="term" value="F:L-lactate dehydrogenase (NAD+) activity"/>
    <property type="evidence" value="ECO:0007669"/>
    <property type="project" value="UniProtKB-EC"/>
</dbReference>
<dbReference type="InterPro" id="IPR015955">
    <property type="entry name" value="Lactate_DH/Glyco_Ohase_4_C"/>
</dbReference>
<organism evidence="7">
    <name type="scientific">Timema genevievae</name>
    <name type="common">Walking stick</name>
    <dbReference type="NCBI Taxonomy" id="629358"/>
    <lineage>
        <taxon>Eukaryota</taxon>
        <taxon>Metazoa</taxon>
        <taxon>Ecdysozoa</taxon>
        <taxon>Arthropoda</taxon>
        <taxon>Hexapoda</taxon>
        <taxon>Insecta</taxon>
        <taxon>Pterygota</taxon>
        <taxon>Neoptera</taxon>
        <taxon>Polyneoptera</taxon>
        <taxon>Phasmatodea</taxon>
        <taxon>Timematodea</taxon>
        <taxon>Timematoidea</taxon>
        <taxon>Timematidae</taxon>
        <taxon>Timema</taxon>
    </lineage>
</organism>
<dbReference type="InterPro" id="IPR018177">
    <property type="entry name" value="L-lactate_DH_AS"/>
</dbReference>
<dbReference type="InterPro" id="IPR001236">
    <property type="entry name" value="Lactate/malate_DH_N"/>
</dbReference>
<evidence type="ECO:0000313" key="7">
    <source>
        <dbReference type="EMBL" id="CAD7586488.1"/>
    </source>
</evidence>
<dbReference type="Gene3D" id="3.90.110.10">
    <property type="entry name" value="Lactate dehydrogenase/glycoside hydrolase, family 4, C-terminal"/>
    <property type="match status" value="1"/>
</dbReference>
<dbReference type="PANTHER" id="PTHR43128:SF16">
    <property type="entry name" value="L-LACTATE DEHYDROGENASE"/>
    <property type="match status" value="1"/>
</dbReference>
<dbReference type="SUPFAM" id="SSF56327">
    <property type="entry name" value="LDH C-terminal domain-like"/>
    <property type="match status" value="2"/>
</dbReference>
<dbReference type="EC" id="1.1.1.27" evidence="3"/>
<evidence type="ECO:0000256" key="2">
    <source>
        <dbReference type="ARBA" id="ARBA00006054"/>
    </source>
</evidence>
<gene>
    <name evidence="7" type="ORF">TGEB3V08_LOCUS839</name>
</gene>
<dbReference type="InterPro" id="IPR022383">
    <property type="entry name" value="Lactate/malate_DH_C"/>
</dbReference>
<accession>A0A7R9JR05</accession>
<proteinExistence type="inferred from homology"/>
<comment type="pathway">
    <text evidence="1">Fermentation; pyruvate fermentation to lactate; (S)-lactate from pyruvate: step 1/1.</text>
</comment>
<dbReference type="Gene3D" id="3.40.50.720">
    <property type="entry name" value="NAD(P)-binding Rossmann-like Domain"/>
    <property type="match status" value="1"/>
</dbReference>
<feature type="domain" description="Lactate/malate dehydrogenase N-terminal" evidence="5">
    <location>
        <begin position="188"/>
        <end position="267"/>
    </location>
</feature>
<evidence type="ECO:0000256" key="3">
    <source>
        <dbReference type="ARBA" id="ARBA00012967"/>
    </source>
</evidence>
<evidence type="ECO:0000259" key="6">
    <source>
        <dbReference type="Pfam" id="PF02866"/>
    </source>
</evidence>
<reference evidence="7" key="1">
    <citation type="submission" date="2020-11" db="EMBL/GenBank/DDBJ databases">
        <authorList>
            <person name="Tran Van P."/>
        </authorList>
    </citation>
    <scope>NUCLEOTIDE SEQUENCE</scope>
</reference>
<dbReference type="AlphaFoldDB" id="A0A7R9JR05"/>
<sequence length="444" mass="48577">MRKPPLNVCASFHVSFLASIIFGWVATLRGKTSVGRRVGQALPSSRFASVAGVCFSSLSRRAAKDQQVFHGSLGEDNMPSNMRKALMTTISPVKEQSTTKVTVVGSGQVGMAVAFSLLVKHGSGLLPSCQGNNSNSMAVAFFSLLVKGNNSNSMAVAFFSLLVKQICTELALVDVDEKSKCYVVCCEVDYEVTRNSKLCIVTAGVRQQEGETRINLVQRNVGVFRQIIPQLAAYSPDSVLLIVSNPVDVLTYVAWKLSNFPQHRVIGSGTTLDSSRFRVFISERLNVHPSSVHGWIIGEHGDTSVPVWSGVNVSGVRLRDLDPNIGSYEDPDCFGSIHKQVIERKTIIITLDRESNLDLPVIGSLAYCERDALDRNIRPAATGEYSMFLFVYSAYNLIKMKGYTSWAVALSVSAIAGAILKNTMEVMPVTTYIKVQYLLHQCYP</sequence>